<name>A0A917UD26_9ACTN</name>
<comment type="caution">
    <text evidence="2">The sequence shown here is derived from an EMBL/GenBank/DDBJ whole genome shotgun (WGS) entry which is preliminary data.</text>
</comment>
<dbReference type="AlphaFoldDB" id="A0A917UD26"/>
<protein>
    <submittedName>
        <fullName evidence="2">Uncharacterized protein</fullName>
    </submittedName>
</protein>
<gene>
    <name evidence="2" type="ORF">GCM10007977_101380</name>
</gene>
<feature type="region of interest" description="Disordered" evidence="1">
    <location>
        <begin position="198"/>
        <end position="228"/>
    </location>
</feature>
<evidence type="ECO:0000313" key="2">
    <source>
        <dbReference type="EMBL" id="GGM83725.1"/>
    </source>
</evidence>
<dbReference type="Proteomes" id="UP000642070">
    <property type="component" value="Unassembled WGS sequence"/>
</dbReference>
<reference evidence="2" key="2">
    <citation type="submission" date="2020-09" db="EMBL/GenBank/DDBJ databases">
        <authorList>
            <person name="Sun Q."/>
            <person name="Ohkuma M."/>
        </authorList>
    </citation>
    <scope>NUCLEOTIDE SEQUENCE</scope>
    <source>
        <strain evidence="2">JCM 19831</strain>
    </source>
</reference>
<accession>A0A917UD26</accession>
<reference evidence="2" key="1">
    <citation type="journal article" date="2014" name="Int. J. Syst. Evol. Microbiol.">
        <title>Complete genome sequence of Corynebacterium casei LMG S-19264T (=DSM 44701T), isolated from a smear-ripened cheese.</title>
        <authorList>
            <consortium name="US DOE Joint Genome Institute (JGI-PGF)"/>
            <person name="Walter F."/>
            <person name="Albersmeier A."/>
            <person name="Kalinowski J."/>
            <person name="Ruckert C."/>
        </authorList>
    </citation>
    <scope>NUCLEOTIDE SEQUENCE</scope>
    <source>
        <strain evidence="2">JCM 19831</strain>
    </source>
</reference>
<evidence type="ECO:0000256" key="1">
    <source>
        <dbReference type="SAM" id="MobiDB-lite"/>
    </source>
</evidence>
<proteinExistence type="predicted"/>
<feature type="compositionally biased region" description="Basic residues" evidence="1">
    <location>
        <begin position="201"/>
        <end position="228"/>
    </location>
</feature>
<evidence type="ECO:0000313" key="3">
    <source>
        <dbReference type="Proteomes" id="UP000642070"/>
    </source>
</evidence>
<sequence>MCRDRITILLQGRADHLDRPDPTRWRSGDVHDLFMTHVVPRQVDAWDLAGQGVETIRDYLRFLDATDRLHPASTRVPTLLKELDRLAPRYPTAMADTGRWRLAKRVFTAMLADGITLDTEPAVLDAWAERFSARDAEGRREVLGELMDQHPEYATGRVVIHDGQVAVLRAGLPAAKHLVWPDLACDCGCEQSDVSADRAARRGCPRKQRGRRRRRVAAAARRAGRVGR</sequence>
<keyword evidence="3" id="KW-1185">Reference proteome</keyword>
<dbReference type="EMBL" id="BMPI01000093">
    <property type="protein sequence ID" value="GGM83725.1"/>
    <property type="molecule type" value="Genomic_DNA"/>
</dbReference>
<organism evidence="2 3">
    <name type="scientific">Dactylosporangium sucinum</name>
    <dbReference type="NCBI Taxonomy" id="1424081"/>
    <lineage>
        <taxon>Bacteria</taxon>
        <taxon>Bacillati</taxon>
        <taxon>Actinomycetota</taxon>
        <taxon>Actinomycetes</taxon>
        <taxon>Micromonosporales</taxon>
        <taxon>Micromonosporaceae</taxon>
        <taxon>Dactylosporangium</taxon>
    </lineage>
</organism>